<dbReference type="Gene3D" id="3.40.50.1820">
    <property type="entry name" value="alpha/beta hydrolase"/>
    <property type="match status" value="1"/>
</dbReference>
<evidence type="ECO:0000313" key="4">
    <source>
        <dbReference type="Proteomes" id="UP000649617"/>
    </source>
</evidence>
<keyword evidence="4" id="KW-1185">Reference proteome</keyword>
<proteinExistence type="predicted"/>
<name>A0A812L0D4_SYMPI</name>
<feature type="non-terminal residue" evidence="3">
    <location>
        <position position="1"/>
    </location>
</feature>
<dbReference type="AlphaFoldDB" id="A0A812L0D4"/>
<dbReference type="Pfam" id="PF03959">
    <property type="entry name" value="FSH1"/>
    <property type="match status" value="1"/>
</dbReference>
<evidence type="ECO:0000259" key="2">
    <source>
        <dbReference type="Pfam" id="PF03959"/>
    </source>
</evidence>
<gene>
    <name evidence="3" type="ORF">SPIL2461_LOCUS3839</name>
</gene>
<dbReference type="EMBL" id="CAJNIZ010004800">
    <property type="protein sequence ID" value="CAE7236132.1"/>
    <property type="molecule type" value="Genomic_DNA"/>
</dbReference>
<keyword evidence="1" id="KW-0812">Transmembrane</keyword>
<reference evidence="3" key="1">
    <citation type="submission" date="2021-02" db="EMBL/GenBank/DDBJ databases">
        <authorList>
            <person name="Dougan E. K."/>
            <person name="Rhodes N."/>
            <person name="Thang M."/>
            <person name="Chan C."/>
        </authorList>
    </citation>
    <scope>NUCLEOTIDE SEQUENCE</scope>
</reference>
<feature type="transmembrane region" description="Helical" evidence="1">
    <location>
        <begin position="89"/>
        <end position="106"/>
    </location>
</feature>
<comment type="caution">
    <text evidence="3">The sequence shown here is derived from an EMBL/GenBank/DDBJ whole genome shotgun (WGS) entry which is preliminary data.</text>
</comment>
<evidence type="ECO:0000256" key="1">
    <source>
        <dbReference type="SAM" id="Phobius"/>
    </source>
</evidence>
<dbReference type="SUPFAM" id="SSF53474">
    <property type="entry name" value="alpha/beta-Hydrolases"/>
    <property type="match status" value="1"/>
</dbReference>
<dbReference type="OrthoDB" id="414698at2759"/>
<protein>
    <recommendedName>
        <fullName evidence="2">Serine hydrolase domain-containing protein</fullName>
    </recommendedName>
</protein>
<accession>A0A812L0D4</accession>
<evidence type="ECO:0000313" key="3">
    <source>
        <dbReference type="EMBL" id="CAE7236132.1"/>
    </source>
</evidence>
<dbReference type="InterPro" id="IPR029058">
    <property type="entry name" value="AB_hydrolase_fold"/>
</dbReference>
<sequence length="123" mass="13979">IGGFVAKPLPRQITGEIRTLHVLGRQDTRVPAKHSLTLAARYAHSRLFVHLGGHSVPSSNVFRSVLREFLLQPKAKCRFDGMQALPVDLQLYCLWSAFLLFVLTSARRLAIRFCAQTRPEQRR</sequence>
<feature type="domain" description="Serine hydrolase" evidence="2">
    <location>
        <begin position="16"/>
        <end position="63"/>
    </location>
</feature>
<dbReference type="InterPro" id="IPR005645">
    <property type="entry name" value="FSH-like_dom"/>
</dbReference>
<dbReference type="Proteomes" id="UP000649617">
    <property type="component" value="Unassembled WGS sequence"/>
</dbReference>
<keyword evidence="1" id="KW-1133">Transmembrane helix</keyword>
<keyword evidence="1" id="KW-0472">Membrane</keyword>
<organism evidence="3 4">
    <name type="scientific">Symbiodinium pilosum</name>
    <name type="common">Dinoflagellate</name>
    <dbReference type="NCBI Taxonomy" id="2952"/>
    <lineage>
        <taxon>Eukaryota</taxon>
        <taxon>Sar</taxon>
        <taxon>Alveolata</taxon>
        <taxon>Dinophyceae</taxon>
        <taxon>Suessiales</taxon>
        <taxon>Symbiodiniaceae</taxon>
        <taxon>Symbiodinium</taxon>
    </lineage>
</organism>